<protein>
    <submittedName>
        <fullName evidence="3">Uncharacterized protein</fullName>
    </submittedName>
</protein>
<comment type="caution">
    <text evidence="3">The sequence shown here is derived from an EMBL/GenBank/DDBJ whole genome shotgun (WGS) entry which is preliminary data.</text>
</comment>
<feature type="domain" description="Actin homologue MreB-like C-terminal" evidence="2">
    <location>
        <begin position="208"/>
        <end position="322"/>
    </location>
</feature>
<feature type="domain" description="Actin-like protein N-terminal" evidence="1">
    <location>
        <begin position="81"/>
        <end position="187"/>
    </location>
</feature>
<keyword evidence="4" id="KW-1185">Reference proteome</keyword>
<name>C6LM19_9FIRM</name>
<evidence type="ECO:0000313" key="3">
    <source>
        <dbReference type="EMBL" id="EET58331.1"/>
    </source>
</evidence>
<gene>
    <name evidence="3" type="ORF">BRYFOR_09718</name>
</gene>
<dbReference type="InterPro" id="IPR043129">
    <property type="entry name" value="ATPase_NBD"/>
</dbReference>
<dbReference type="SUPFAM" id="SSF53067">
    <property type="entry name" value="Actin-like ATPase domain"/>
    <property type="match status" value="2"/>
</dbReference>
<accession>C6LM19</accession>
<proteinExistence type="predicted"/>
<dbReference type="STRING" id="168384.SAMN05660368_04166"/>
<dbReference type="EMBL" id="ACCL02000036">
    <property type="protein sequence ID" value="EET58331.1"/>
    <property type="molecule type" value="Genomic_DNA"/>
</dbReference>
<sequence>MAEKTEMYRNKNWCWQKLAPFFLVAFYVSCAYRVSIKQKRSGFTMIKKLRIAVDHGNRNMKTCNHIFTSGVTMQDKKPARGETYLFYKDVYYTLSEKRIPYQRDKTADFRFFILTLFAVAMELEDNLQVQADDIVQVELPIGLPPKHYAELYEKYETFFRGDGKVFDMEYNGRTYHLCIKEVRAFVQDFAAMMTRITEIGEIPKAVGIDIGGFTTDYLMMRRGAADMEYCDSLENGVITMFNDIISRINSEYDMLLEEADIEGIIKGQTEYYGEQVVRLVEQKVQDFVTDLLNGIRERGIDTKSAYTVFIGGGAVLLRRFLEKSERLGHYMFIEDLRANAKGYDFLYRMYENGK</sequence>
<evidence type="ECO:0000259" key="1">
    <source>
        <dbReference type="Pfam" id="PF17989"/>
    </source>
</evidence>
<dbReference type="Pfam" id="PF17989">
    <property type="entry name" value="ALP_N"/>
    <property type="match status" value="1"/>
</dbReference>
<organism evidence="3 4">
    <name type="scientific">Marvinbryantia formatexigens DSM 14469</name>
    <dbReference type="NCBI Taxonomy" id="478749"/>
    <lineage>
        <taxon>Bacteria</taxon>
        <taxon>Bacillati</taxon>
        <taxon>Bacillota</taxon>
        <taxon>Clostridia</taxon>
        <taxon>Lachnospirales</taxon>
        <taxon>Lachnospiraceae</taxon>
        <taxon>Marvinbryantia</taxon>
    </lineage>
</organism>
<dbReference type="InterPro" id="IPR049067">
    <property type="entry name" value="MreB-like_C"/>
</dbReference>
<dbReference type="AlphaFoldDB" id="C6LM19"/>
<dbReference type="Gene3D" id="3.30.420.40">
    <property type="match status" value="2"/>
</dbReference>
<dbReference type="Pfam" id="PF21522">
    <property type="entry name" value="MreB-like_C"/>
    <property type="match status" value="1"/>
</dbReference>
<reference evidence="3" key="1">
    <citation type="submission" date="2009-07" db="EMBL/GenBank/DDBJ databases">
        <authorList>
            <person name="Weinstock G."/>
            <person name="Sodergren E."/>
            <person name="Clifton S."/>
            <person name="Fulton L."/>
            <person name="Fulton B."/>
            <person name="Courtney L."/>
            <person name="Fronick C."/>
            <person name="Harrison M."/>
            <person name="Strong C."/>
            <person name="Farmer C."/>
            <person name="Delahaunty K."/>
            <person name="Markovic C."/>
            <person name="Hall O."/>
            <person name="Minx P."/>
            <person name="Tomlinson C."/>
            <person name="Mitreva M."/>
            <person name="Nelson J."/>
            <person name="Hou S."/>
            <person name="Wollam A."/>
            <person name="Pepin K.H."/>
            <person name="Johnson M."/>
            <person name="Bhonagiri V."/>
            <person name="Nash W.E."/>
            <person name="Warren W."/>
            <person name="Chinwalla A."/>
            <person name="Mardis E.R."/>
            <person name="Wilson R.K."/>
        </authorList>
    </citation>
    <scope>NUCLEOTIDE SEQUENCE [LARGE SCALE GENOMIC DNA]</scope>
    <source>
        <strain evidence="3">DSM 14469</strain>
    </source>
</reference>
<dbReference type="eggNOG" id="ENOG502ZA4U">
    <property type="taxonomic scope" value="Bacteria"/>
</dbReference>
<evidence type="ECO:0000259" key="2">
    <source>
        <dbReference type="Pfam" id="PF21522"/>
    </source>
</evidence>
<evidence type="ECO:0000313" key="4">
    <source>
        <dbReference type="Proteomes" id="UP000005561"/>
    </source>
</evidence>
<dbReference type="Proteomes" id="UP000005561">
    <property type="component" value="Unassembled WGS sequence"/>
</dbReference>
<dbReference type="InterPro" id="IPR040607">
    <property type="entry name" value="ALP_N"/>
</dbReference>